<evidence type="ECO:0000313" key="4">
    <source>
        <dbReference type="Proteomes" id="UP001362999"/>
    </source>
</evidence>
<sequence>MFLKLQAIVFALSLLSVSLGRPFESDFHPRRLRKPALVRAQVIRAQVQPRDAPTTCTNQCGTLTVKVSGTATVNAPFTVTFGSAATPTVPPVSALGNFGSCSIPEIEFGTGFDGHVGTSFRPVDQASYKTGSAHDISVITGFICDALINTCGADPTAQATCVKAQTASAAQLPQEGIDADVFNGLFGIQTFFKDVTPISDSTGAPVSANVSAPAGASTSVKLTSFLSTAAVYAPLSLSTPVPSSPSSSHGSATHDAATHTTHTTESTSSTTSTTSSTTSSPASSPSPPVKSSQTSNNLQTFTSALGGIPAPAVVASGKQFQVEGNKSLFNDQVDALSRSCADQQNSCSNAANAGRDQGGLTVAACRQQQIDCDTVNGVTGNN</sequence>
<organism evidence="3 4">
    <name type="scientific">Favolaschia claudopus</name>
    <dbReference type="NCBI Taxonomy" id="2862362"/>
    <lineage>
        <taxon>Eukaryota</taxon>
        <taxon>Fungi</taxon>
        <taxon>Dikarya</taxon>
        <taxon>Basidiomycota</taxon>
        <taxon>Agaricomycotina</taxon>
        <taxon>Agaricomycetes</taxon>
        <taxon>Agaricomycetidae</taxon>
        <taxon>Agaricales</taxon>
        <taxon>Marasmiineae</taxon>
        <taxon>Mycenaceae</taxon>
        <taxon>Favolaschia</taxon>
    </lineage>
</organism>
<evidence type="ECO:0000256" key="2">
    <source>
        <dbReference type="SAM" id="SignalP"/>
    </source>
</evidence>
<feature type="chain" id="PRO_5043877888" evidence="2">
    <location>
        <begin position="21"/>
        <end position="382"/>
    </location>
</feature>
<accession>A0AAW0C3K7</accession>
<keyword evidence="2" id="KW-0732">Signal</keyword>
<feature type="signal peptide" evidence="2">
    <location>
        <begin position="1"/>
        <end position="20"/>
    </location>
</feature>
<protein>
    <submittedName>
        <fullName evidence="3">Uncharacterized protein</fullName>
    </submittedName>
</protein>
<dbReference type="AlphaFoldDB" id="A0AAW0C3K7"/>
<name>A0AAW0C3K7_9AGAR</name>
<gene>
    <name evidence="3" type="ORF">R3P38DRAFT_2921026</name>
</gene>
<evidence type="ECO:0000256" key="1">
    <source>
        <dbReference type="SAM" id="MobiDB-lite"/>
    </source>
</evidence>
<proteinExistence type="predicted"/>
<feature type="region of interest" description="Disordered" evidence="1">
    <location>
        <begin position="238"/>
        <end position="295"/>
    </location>
</feature>
<dbReference type="Proteomes" id="UP001362999">
    <property type="component" value="Unassembled WGS sequence"/>
</dbReference>
<dbReference type="EMBL" id="JAWWNJ010000023">
    <property type="protein sequence ID" value="KAK7033148.1"/>
    <property type="molecule type" value="Genomic_DNA"/>
</dbReference>
<comment type="caution">
    <text evidence="3">The sequence shown here is derived from an EMBL/GenBank/DDBJ whole genome shotgun (WGS) entry which is preliminary data.</text>
</comment>
<evidence type="ECO:0000313" key="3">
    <source>
        <dbReference type="EMBL" id="KAK7033148.1"/>
    </source>
</evidence>
<reference evidence="3 4" key="1">
    <citation type="journal article" date="2024" name="J Genomics">
        <title>Draft genome sequencing and assembly of Favolaschia claudopus CIRM-BRFM 2984 isolated from oak limbs.</title>
        <authorList>
            <person name="Navarro D."/>
            <person name="Drula E."/>
            <person name="Chaduli D."/>
            <person name="Cazenave R."/>
            <person name="Ahrendt S."/>
            <person name="Wang J."/>
            <person name="Lipzen A."/>
            <person name="Daum C."/>
            <person name="Barry K."/>
            <person name="Grigoriev I.V."/>
            <person name="Favel A."/>
            <person name="Rosso M.N."/>
            <person name="Martin F."/>
        </authorList>
    </citation>
    <scope>NUCLEOTIDE SEQUENCE [LARGE SCALE GENOMIC DNA]</scope>
    <source>
        <strain evidence="3 4">CIRM-BRFM 2984</strain>
    </source>
</reference>
<keyword evidence="4" id="KW-1185">Reference proteome</keyword>